<organism evidence="1 2">
    <name type="scientific">Koribacter versatilis (strain Ellin345)</name>
    <dbReference type="NCBI Taxonomy" id="204669"/>
    <lineage>
        <taxon>Bacteria</taxon>
        <taxon>Pseudomonadati</taxon>
        <taxon>Acidobacteriota</taxon>
        <taxon>Terriglobia</taxon>
        <taxon>Terriglobales</taxon>
        <taxon>Candidatus Korobacteraceae</taxon>
        <taxon>Candidatus Korobacter</taxon>
    </lineage>
</organism>
<protein>
    <submittedName>
        <fullName evidence="1">Uncharacterized protein</fullName>
    </submittedName>
</protein>
<gene>
    <name evidence="1" type="ordered locus">Acid345_0048</name>
</gene>
<keyword evidence="2" id="KW-1185">Reference proteome</keyword>
<dbReference type="KEGG" id="aba:Acid345_0048"/>
<reference evidence="1 2" key="1">
    <citation type="journal article" date="2009" name="Appl. Environ. Microbiol.">
        <title>Three genomes from the phylum Acidobacteria provide insight into the lifestyles of these microorganisms in soils.</title>
        <authorList>
            <person name="Ward N.L."/>
            <person name="Challacombe J.F."/>
            <person name="Janssen P.H."/>
            <person name="Henrissat B."/>
            <person name="Coutinho P.M."/>
            <person name="Wu M."/>
            <person name="Xie G."/>
            <person name="Haft D.H."/>
            <person name="Sait M."/>
            <person name="Badger J."/>
            <person name="Barabote R.D."/>
            <person name="Bradley B."/>
            <person name="Brettin T.S."/>
            <person name="Brinkac L.M."/>
            <person name="Bruce D."/>
            <person name="Creasy T."/>
            <person name="Daugherty S.C."/>
            <person name="Davidsen T.M."/>
            <person name="DeBoy R.T."/>
            <person name="Detter J.C."/>
            <person name="Dodson R.J."/>
            <person name="Durkin A.S."/>
            <person name="Ganapathy A."/>
            <person name="Gwinn-Giglio M."/>
            <person name="Han C.S."/>
            <person name="Khouri H."/>
            <person name="Kiss H."/>
            <person name="Kothari S.P."/>
            <person name="Madupu R."/>
            <person name="Nelson K.E."/>
            <person name="Nelson W.C."/>
            <person name="Paulsen I."/>
            <person name="Penn K."/>
            <person name="Ren Q."/>
            <person name="Rosovitz M.J."/>
            <person name="Selengut J.D."/>
            <person name="Shrivastava S."/>
            <person name="Sullivan S.A."/>
            <person name="Tapia R."/>
            <person name="Thompson L.S."/>
            <person name="Watkins K.L."/>
            <person name="Yang Q."/>
            <person name="Yu C."/>
            <person name="Zafar N."/>
            <person name="Zhou L."/>
            <person name="Kuske C.R."/>
        </authorList>
    </citation>
    <scope>NUCLEOTIDE SEQUENCE [LARGE SCALE GENOMIC DNA]</scope>
    <source>
        <strain evidence="1 2">Ellin345</strain>
    </source>
</reference>
<dbReference type="EMBL" id="CP000360">
    <property type="protein sequence ID" value="ABF39053.1"/>
    <property type="molecule type" value="Genomic_DNA"/>
</dbReference>
<dbReference type="AlphaFoldDB" id="Q1IVP7"/>
<dbReference type="HOGENOM" id="CLU_1037402_0_0_0"/>
<accession>Q1IVP7</accession>
<name>Q1IVP7_KORVE</name>
<proteinExistence type="predicted"/>
<dbReference type="Proteomes" id="UP000002432">
    <property type="component" value="Chromosome"/>
</dbReference>
<evidence type="ECO:0000313" key="2">
    <source>
        <dbReference type="Proteomes" id="UP000002432"/>
    </source>
</evidence>
<dbReference type="STRING" id="204669.Acid345_0048"/>
<sequence>MRRQWRKAKQWMRARGSRTELMKRWFAVALAICALLAMGEAQEKVQETASFNPAKYPRNLYIVTRREFPLESASVRVIQARARNFVGAPADCNAFIEVRRDEAVVTRLSFLAIDPGGFSFGLFLPLRQPIPDALVIMKEGDYDGRMIVISGDGKVANLPGGLYFQTEDKRYLIGLHMRDDTGLAVVDVATRSMVLDEKALKDSGEIGEFYKDERGYFFTFHTEPPRDEFLRLDLEHRRLVKDSSAALRSARKVEWDFTPGEMVDCTTK</sequence>
<evidence type="ECO:0000313" key="1">
    <source>
        <dbReference type="EMBL" id="ABF39053.1"/>
    </source>
</evidence>
<dbReference type="EnsemblBacteria" id="ABF39053">
    <property type="protein sequence ID" value="ABF39053"/>
    <property type="gene ID" value="Acid345_0048"/>
</dbReference>